<sequence length="227" mass="27393">MFKNTSKKSQNDENLKSKILTAKDISEILERKFSASQINQIFVDMNLAEKYDKGYKITKKGEKFGGVQKKYMGNFYVCWDEEILKNELFLKMLSNGEIKDKITDEEERNFREKFKAEYRTKSGHFVRSRAEVIIADWLYSEFICFAYEKMVPIKEDMYCDFYLPKEKIYIEFWGYEEDSKYLNRKNKKIKLYKENELNLIEIDNKTISNIDDFLPKEILKFKNKRLY</sequence>
<accession>A0A2I1NC47</accession>
<protein>
    <submittedName>
        <fullName evidence="1">Uncharacterized protein</fullName>
    </submittedName>
</protein>
<proteinExistence type="predicted"/>
<evidence type="ECO:0000313" key="2">
    <source>
        <dbReference type="Proteomes" id="UP000234639"/>
    </source>
</evidence>
<dbReference type="Proteomes" id="UP000234639">
    <property type="component" value="Unassembled WGS sequence"/>
</dbReference>
<gene>
    <name evidence="1" type="ORF">CYJ41_00605</name>
</gene>
<name>A0A2I1NC47_9BACT</name>
<dbReference type="AlphaFoldDB" id="A0A2I1NC47"/>
<reference evidence="1 2" key="1">
    <citation type="submission" date="2017-12" db="EMBL/GenBank/DDBJ databases">
        <title>Phylogenetic diversity of female urinary microbiome.</title>
        <authorList>
            <person name="Thomas-White K."/>
            <person name="Wolfe A.J."/>
        </authorList>
    </citation>
    <scope>NUCLEOTIDE SEQUENCE [LARGE SCALE GENOMIC DNA]</scope>
    <source>
        <strain evidence="1 2">UMB0112</strain>
    </source>
</reference>
<dbReference type="EMBL" id="PKHU01000001">
    <property type="protein sequence ID" value="PKZ29973.1"/>
    <property type="molecule type" value="Genomic_DNA"/>
</dbReference>
<dbReference type="RefSeq" id="WP_101636463.1">
    <property type="nucleotide sequence ID" value="NZ_PKHU01000001.1"/>
</dbReference>
<evidence type="ECO:0000313" key="1">
    <source>
        <dbReference type="EMBL" id="PKZ29973.1"/>
    </source>
</evidence>
<organism evidence="1 2">
    <name type="scientific">Campylobacter ureolyticus</name>
    <dbReference type="NCBI Taxonomy" id="827"/>
    <lineage>
        <taxon>Bacteria</taxon>
        <taxon>Pseudomonadati</taxon>
        <taxon>Campylobacterota</taxon>
        <taxon>Epsilonproteobacteria</taxon>
        <taxon>Campylobacterales</taxon>
        <taxon>Campylobacteraceae</taxon>
        <taxon>Campylobacter</taxon>
    </lineage>
</organism>
<dbReference type="Gene3D" id="3.40.960.10">
    <property type="entry name" value="VSR Endonuclease"/>
    <property type="match status" value="1"/>
</dbReference>
<comment type="caution">
    <text evidence="1">The sequence shown here is derived from an EMBL/GenBank/DDBJ whole genome shotgun (WGS) entry which is preliminary data.</text>
</comment>